<feature type="compositionally biased region" description="Low complexity" evidence="7">
    <location>
        <begin position="112"/>
        <end position="126"/>
    </location>
</feature>
<gene>
    <name evidence="10" type="ORF">ILUMI_00366</name>
</gene>
<dbReference type="OrthoDB" id="8918678at2759"/>
<proteinExistence type="inferred from homology"/>
<feature type="region of interest" description="Disordered" evidence="7">
    <location>
        <begin position="1554"/>
        <end position="1582"/>
    </location>
</feature>
<evidence type="ECO:0000259" key="8">
    <source>
        <dbReference type="Pfam" id="PF12931"/>
    </source>
</evidence>
<organism evidence="10 11">
    <name type="scientific">Ignelater luminosus</name>
    <name type="common">Cucubano</name>
    <name type="synonym">Pyrophorus luminosus</name>
    <dbReference type="NCBI Taxonomy" id="2038154"/>
    <lineage>
        <taxon>Eukaryota</taxon>
        <taxon>Metazoa</taxon>
        <taxon>Ecdysozoa</taxon>
        <taxon>Arthropoda</taxon>
        <taxon>Hexapoda</taxon>
        <taxon>Insecta</taxon>
        <taxon>Pterygota</taxon>
        <taxon>Neoptera</taxon>
        <taxon>Endopterygota</taxon>
        <taxon>Coleoptera</taxon>
        <taxon>Polyphaga</taxon>
        <taxon>Elateriformia</taxon>
        <taxon>Elateroidea</taxon>
        <taxon>Elateridae</taxon>
        <taxon>Agrypninae</taxon>
        <taxon>Pyrophorini</taxon>
        <taxon>Ignelater</taxon>
    </lineage>
</organism>
<keyword evidence="11" id="KW-1185">Reference proteome</keyword>
<evidence type="ECO:0000256" key="2">
    <source>
        <dbReference type="ARBA" id="ARBA00005927"/>
    </source>
</evidence>
<evidence type="ECO:0000313" key="11">
    <source>
        <dbReference type="Proteomes" id="UP000801492"/>
    </source>
</evidence>
<feature type="compositionally biased region" description="Basic residues" evidence="7">
    <location>
        <begin position="854"/>
        <end position="864"/>
    </location>
</feature>
<feature type="compositionally biased region" description="Polar residues" evidence="7">
    <location>
        <begin position="600"/>
        <end position="610"/>
    </location>
</feature>
<feature type="region of interest" description="Disordered" evidence="7">
    <location>
        <begin position="412"/>
        <end position="458"/>
    </location>
</feature>
<keyword evidence="6" id="KW-0333">Golgi apparatus</keyword>
<feature type="compositionally biased region" description="Polar residues" evidence="7">
    <location>
        <begin position="127"/>
        <end position="148"/>
    </location>
</feature>
<dbReference type="Proteomes" id="UP000801492">
    <property type="component" value="Unassembled WGS sequence"/>
</dbReference>
<feature type="region of interest" description="Disordered" evidence="7">
    <location>
        <begin position="545"/>
        <end position="613"/>
    </location>
</feature>
<dbReference type="CDD" id="cd09233">
    <property type="entry name" value="ACE1-Sec16-like"/>
    <property type="match status" value="1"/>
</dbReference>
<feature type="region of interest" description="Disordered" evidence="7">
    <location>
        <begin position="112"/>
        <end position="183"/>
    </location>
</feature>
<feature type="region of interest" description="Disordered" evidence="7">
    <location>
        <begin position="1027"/>
        <end position="1049"/>
    </location>
</feature>
<dbReference type="GO" id="GO:0015031">
    <property type="term" value="P:protein transport"/>
    <property type="evidence" value="ECO:0007669"/>
    <property type="project" value="UniProtKB-KW"/>
</dbReference>
<feature type="compositionally biased region" description="Polar residues" evidence="7">
    <location>
        <begin position="415"/>
        <end position="429"/>
    </location>
</feature>
<evidence type="ECO:0000256" key="6">
    <source>
        <dbReference type="RuleBase" id="RU364101"/>
    </source>
</evidence>
<feature type="compositionally biased region" description="Low complexity" evidence="7">
    <location>
        <begin position="333"/>
        <end position="344"/>
    </location>
</feature>
<evidence type="ECO:0000256" key="7">
    <source>
        <dbReference type="SAM" id="MobiDB-lite"/>
    </source>
</evidence>
<feature type="region of interest" description="Disordered" evidence="7">
    <location>
        <begin position="703"/>
        <end position="979"/>
    </location>
</feature>
<dbReference type="PANTHER" id="PTHR13402:SF6">
    <property type="entry name" value="SECRETORY 16, ISOFORM I"/>
    <property type="match status" value="1"/>
</dbReference>
<dbReference type="GO" id="GO:0070971">
    <property type="term" value="C:endoplasmic reticulum exit site"/>
    <property type="evidence" value="ECO:0007669"/>
    <property type="project" value="UniProtKB-ARBA"/>
</dbReference>
<feature type="compositionally biased region" description="Polar residues" evidence="7">
    <location>
        <begin position="301"/>
        <end position="310"/>
    </location>
</feature>
<protein>
    <recommendedName>
        <fullName evidence="6">Protein transport protein sec16</fullName>
    </recommendedName>
</protein>
<feature type="compositionally biased region" description="Low complexity" evidence="7">
    <location>
        <begin position="64"/>
        <end position="90"/>
    </location>
</feature>
<feature type="compositionally biased region" description="Polar residues" evidence="7">
    <location>
        <begin position="258"/>
        <end position="291"/>
    </location>
</feature>
<dbReference type="Pfam" id="PF12932">
    <property type="entry name" value="Sec16"/>
    <property type="match status" value="1"/>
</dbReference>
<feature type="compositionally biased region" description="Polar residues" evidence="7">
    <location>
        <begin position="1867"/>
        <end position="1888"/>
    </location>
</feature>
<feature type="compositionally biased region" description="Polar residues" evidence="7">
    <location>
        <begin position="741"/>
        <end position="750"/>
    </location>
</feature>
<keyword evidence="6" id="KW-0653">Protein transport</keyword>
<feature type="compositionally biased region" description="Polar residues" evidence="7">
    <location>
        <begin position="160"/>
        <end position="183"/>
    </location>
</feature>
<dbReference type="PANTHER" id="PTHR13402">
    <property type="entry name" value="RGPR-RELATED"/>
    <property type="match status" value="1"/>
</dbReference>
<feature type="region of interest" description="Disordered" evidence="7">
    <location>
        <begin position="253"/>
        <end position="353"/>
    </location>
</feature>
<sequence>MSWIKRRGQAASPNPSPAPPVQMYNPNQHLQNQWQQQDLQAPANSWYNQTQPAHQQKSYVASNYSQPSQQPNYWQPPYNQQTTTPYNQNTNQYNQQYSQYNQSQTGYYENNSYQQQSYPGQQSNNPTYNYGNTANHVEQQPQSQSDADTWNWGWGDEDNSNVQSLPPGNSNANTNQPTNTVTDSFASDKAWDWSIEDANNTNVVTDISNNKNNTESHVKTSNINLDSYTTQNIQNVENKQDSLFPKMGKLAEKHNRSPDSLMQNLKDNNDQKTNSPSVNYSDNLSANQLLGITSPKHNKSDNLTPQWSTESQLSQDSSDLLHTSESDKSHMLSRSSTISESPISGHDANPDTFMTNRQETLRNQQFETYNTQTVPEVPGKIEPNTSTNYYKQDNYNLQHENREVLSNIKDDIKSFKSNPTPSPPMKNQTPPLLPPSSSGGDDLRNPYKRTSGLSHKATNKYKAENHQGYFMPTQCNYPISSSPFNQSVNLETLPDNSEQPDSLPHQNQPRKISSTKTPVQQWSENNEIAPINDRNQYLETGQLSNNDFVQSDHPNQIESSDAFPPPGFTRMVLGQMEQADNNVGNQDEPPPGLSRMVLGQTESSSASLKNDTNELPVGLHRMIPGESSSPEVFAVKHSRVYQMPAYADGDVSESESNQPVASQVRSATIGADTPPVTGNLAIGTSTNVAANRSETIGADLLLPYSSTTNSDNKKSNNQVCSASSSYNSNIRETNADGANNLDENVTNPPVSNRRDSIEGQPQDSSSTISNLVNSVRNLTVGENTTDGANSTLSLPERSTRRSSRQESTDSEHEHENRAKVSKDRKNHRYNDKAEQYEREKGRSRYSPSPEQYRDKKHDRRRYRDKRYDDDTDYYSDKERDRRRDDRDRREEFDGKYSSLKKDKEKERKRREHRSHRDYGRDGRRNDYYSRYDEDYDDPTRSRPSSRSDSMHDSYRQDRDRHRERDRHRRHRDPFNPYLQGYAYDPYNPYYQQYQYHYYENLRRTNPQAYAEWYRKYYQQSGVQQSYGNEERASVHSGRSSANDELAKDRYTRQSYYSQASLNYYREPHTHSISGHYGLDESRPFEQTDSSIYLDETTVASQRLTPAKFATAHIKASISSGHLVKIFPHYPLDGQTATVEVSNLHELLCNDDEYKELIEFPGPLVKGVTHKKTIIEYCENKIRNAICSRDIIDVDSYILMWELLILLLRQNGMVVGTDIAELLMKDRKQQNSRRASVVSNSSSVVAEPSEASNIPISETNSSSMSILKEEIVTNKFREYLIYGSEKEALEWAMKHGLWGHALFLASKLDKRTYANVMTRFANGLPINDPLQTLYQLLSGKVPSAVTSVADEKWGDWRPHLAMILSNTTQRPELDRKAITTLADTLLNRGSLFAAQFCYLMAQVGFSRYGSDGAKLVLLGSNHNKPFLEFAVNEAIHMTEVYEYACSLNDAAFLIPEFQSYKYLLATRLADRGLLEKALAYLEKVTLAILQNPTLAQPSLITQVCELADRLKYCDPVESHLEGDGDLDTSRPDNSWLKDLKALERDYNMGLISHDATDNYSTQTPEMDPSQTTHSAYEQSTQESWQQQYIDQQYQQHWQTAQYTDQQPQVDYQLNQSTQLQDVYGSDQYQDQQQQYWPNQQQWNETQPSSTSLDTNSQVQENIEQHSQNDYWNNAITQDIPHPQISMPNQSKGLSTLNDEQDVMATTQVKKESPVKPKPKQQDKPANTGWFGGIWNKLSLRPKNQMKLPDDKNPTIVWDENKKRWINLEAEADGTVTELKPPPKMSDMFPNKQQSSSLGQPLSLGQPPSLGQQPTSLGQQPSSLGQQPPSFNSQPQSFNSQPPSFSSQPSSLSSQQNPNMPMSNEPIHSDTSMMSNHSSQMVSNHGLQRTQQTVSNVNNNEEPMPQPKSTQPNMFKLQRNRNIKKAYVDVFNPGSKSSNNASTLPAPDAFGSVPSNGPQMNFFIPAPVTDPNAPTDFLTPAPIQHSDDNMQQMYQPQ</sequence>
<evidence type="ECO:0000259" key="9">
    <source>
        <dbReference type="Pfam" id="PF12932"/>
    </source>
</evidence>
<evidence type="ECO:0000256" key="5">
    <source>
        <dbReference type="ARBA" id="ARBA00022892"/>
    </source>
</evidence>
<dbReference type="InterPro" id="IPR024298">
    <property type="entry name" value="Sec16_Sec23-bd"/>
</dbReference>
<feature type="compositionally biased region" description="Low complexity" evidence="7">
    <location>
        <begin position="1791"/>
        <end position="1857"/>
    </location>
</feature>
<feature type="compositionally biased region" description="Basic and acidic residues" evidence="7">
    <location>
        <begin position="797"/>
        <end position="842"/>
    </location>
</feature>
<feature type="compositionally biased region" description="Basic and acidic residues" evidence="7">
    <location>
        <begin position="948"/>
        <end position="962"/>
    </location>
</feature>
<feature type="region of interest" description="Disordered" evidence="7">
    <location>
        <begin position="486"/>
        <end position="523"/>
    </location>
</feature>
<dbReference type="Gene3D" id="1.25.40.1030">
    <property type="match status" value="1"/>
</dbReference>
<dbReference type="GO" id="GO:0012507">
    <property type="term" value="C:ER to Golgi transport vesicle membrane"/>
    <property type="evidence" value="ECO:0007669"/>
    <property type="project" value="TreeGrafter"/>
</dbReference>
<feature type="region of interest" description="Disordered" evidence="7">
    <location>
        <begin position="1771"/>
        <end position="1888"/>
    </location>
</feature>
<dbReference type="GO" id="GO:0007030">
    <property type="term" value="P:Golgi organization"/>
    <property type="evidence" value="ECO:0007669"/>
    <property type="project" value="TreeGrafter"/>
</dbReference>
<keyword evidence="4 6" id="KW-0256">Endoplasmic reticulum</keyword>
<feature type="compositionally biased region" description="Polar residues" evidence="7">
    <location>
        <begin position="45"/>
        <end position="63"/>
    </location>
</feature>
<evidence type="ECO:0000256" key="1">
    <source>
        <dbReference type="ARBA" id="ARBA00004240"/>
    </source>
</evidence>
<dbReference type="Pfam" id="PF12931">
    <property type="entry name" value="TPR_Sec16"/>
    <property type="match status" value="1"/>
</dbReference>
<comment type="similarity">
    <text evidence="2 6">Belongs to the SEC16 family.</text>
</comment>
<feature type="region of interest" description="Disordered" evidence="7">
    <location>
        <begin position="1705"/>
        <end position="1728"/>
    </location>
</feature>
<keyword evidence="5 6" id="KW-0931">ER-Golgi transport</keyword>
<keyword evidence="6" id="KW-0472">Membrane</keyword>
<feature type="compositionally biased region" description="Basic and acidic residues" evidence="7">
    <location>
        <begin position="1707"/>
        <end position="1721"/>
    </location>
</feature>
<feature type="compositionally biased region" description="Polar residues" evidence="7">
    <location>
        <begin position="718"/>
        <end position="732"/>
    </location>
</feature>
<feature type="compositionally biased region" description="Basic and acidic residues" evidence="7">
    <location>
        <begin position="874"/>
        <end position="905"/>
    </location>
</feature>
<feature type="compositionally biased region" description="Polar residues" evidence="7">
    <location>
        <begin position="1556"/>
        <end position="1579"/>
    </location>
</feature>
<keyword evidence="3 6" id="KW-0813">Transport</keyword>
<evidence type="ECO:0000256" key="3">
    <source>
        <dbReference type="ARBA" id="ARBA00022448"/>
    </source>
</evidence>
<feature type="compositionally biased region" description="Basic and acidic residues" evidence="7">
    <location>
        <begin position="914"/>
        <end position="940"/>
    </location>
</feature>
<feature type="domain" description="Sec16 Sec23-binding" evidence="8">
    <location>
        <begin position="1276"/>
        <end position="1512"/>
    </location>
</feature>
<feature type="compositionally biased region" description="Polar residues" evidence="7">
    <location>
        <begin position="545"/>
        <end position="559"/>
    </location>
</feature>
<dbReference type="InterPro" id="IPR024340">
    <property type="entry name" value="Sec16_CCD"/>
</dbReference>
<feature type="region of interest" description="Disordered" evidence="7">
    <location>
        <begin position="1"/>
        <end position="90"/>
    </location>
</feature>
<name>A0A8K0DMF7_IGNLU</name>
<feature type="compositionally biased region" description="Low complexity" evidence="7">
    <location>
        <begin position="311"/>
        <end position="321"/>
    </location>
</feature>
<comment type="subcellular location">
    <subcellularLocation>
        <location evidence="1">Endoplasmic reticulum</location>
    </subcellularLocation>
    <subcellularLocation>
        <location evidence="6">Golgi apparatus membrane</location>
    </subcellularLocation>
</comment>
<feature type="region of interest" description="Disordered" evidence="7">
    <location>
        <begin position="1966"/>
        <end position="1995"/>
    </location>
</feature>
<feature type="compositionally biased region" description="Low complexity" evidence="7">
    <location>
        <begin position="25"/>
        <end position="44"/>
    </location>
</feature>
<dbReference type="GO" id="GO:0000139">
    <property type="term" value="C:Golgi membrane"/>
    <property type="evidence" value="ECO:0007669"/>
    <property type="project" value="UniProtKB-SubCell"/>
</dbReference>
<dbReference type="GO" id="GO:0070973">
    <property type="term" value="P:protein localization to endoplasmic reticulum exit site"/>
    <property type="evidence" value="ECO:0007669"/>
    <property type="project" value="TreeGrafter"/>
</dbReference>
<evidence type="ECO:0000313" key="10">
    <source>
        <dbReference type="EMBL" id="KAF2905808.1"/>
    </source>
</evidence>
<dbReference type="EMBL" id="VTPC01000429">
    <property type="protein sequence ID" value="KAF2905808.1"/>
    <property type="molecule type" value="Genomic_DNA"/>
</dbReference>
<feature type="domain" description="Sec16 central conserved" evidence="9">
    <location>
        <begin position="1134"/>
        <end position="1211"/>
    </location>
</feature>
<accession>A0A8K0DMF7</accession>
<feature type="compositionally biased region" description="Polar residues" evidence="7">
    <location>
        <begin position="759"/>
        <end position="793"/>
    </location>
</feature>
<reference evidence="10" key="1">
    <citation type="submission" date="2019-08" db="EMBL/GenBank/DDBJ databases">
        <title>The genome of the North American firefly Photinus pyralis.</title>
        <authorList>
            <consortium name="Photinus pyralis genome working group"/>
            <person name="Fallon T.R."/>
            <person name="Sander Lower S.E."/>
            <person name="Weng J.-K."/>
        </authorList>
    </citation>
    <scope>NUCLEOTIDE SEQUENCE</scope>
    <source>
        <strain evidence="10">TRF0915ILg1</strain>
        <tissue evidence="10">Whole body</tissue>
    </source>
</reference>
<comment type="caution">
    <text evidence="10">The sequence shown here is derived from an EMBL/GenBank/DDBJ whole genome shotgun (WGS) entry which is preliminary data.</text>
</comment>
<dbReference type="GO" id="GO:0016192">
    <property type="term" value="P:vesicle-mediated transport"/>
    <property type="evidence" value="ECO:0007669"/>
    <property type="project" value="UniProtKB-KW"/>
</dbReference>
<evidence type="ECO:0000256" key="4">
    <source>
        <dbReference type="ARBA" id="ARBA00022824"/>
    </source>
</evidence>